<evidence type="ECO:0000313" key="2">
    <source>
        <dbReference type="Proteomes" id="UP000610931"/>
    </source>
</evidence>
<comment type="caution">
    <text evidence="1">The sequence shown here is derived from an EMBL/GenBank/DDBJ whole genome shotgun (WGS) entry which is preliminary data.</text>
</comment>
<sequence>MPHITSYLALRLIMGKIEHIIFIDNKLELELESAGLYDTLSPYRWVANSFFNFNQRIKNGSSIRIISYGKEYEIKTEQEFRDWIKKKFNSVSNGGFQEYLNKKID</sequence>
<gene>
    <name evidence="1" type="ORF">JF259_07725</name>
</gene>
<keyword evidence="2" id="KW-1185">Reference proteome</keyword>
<dbReference type="AlphaFoldDB" id="A0A8J7LMU0"/>
<dbReference type="Proteomes" id="UP000610931">
    <property type="component" value="Unassembled WGS sequence"/>
</dbReference>
<accession>A0A8J7LMU0</accession>
<dbReference type="EMBL" id="JAELVQ010000007">
    <property type="protein sequence ID" value="MBJ6367974.1"/>
    <property type="molecule type" value="Genomic_DNA"/>
</dbReference>
<name>A0A8J7LMU0_9FLAO</name>
<dbReference type="RefSeq" id="WP_199114733.1">
    <property type="nucleotide sequence ID" value="NZ_JAELVQ010000007.1"/>
</dbReference>
<proteinExistence type="predicted"/>
<evidence type="ECO:0000313" key="1">
    <source>
        <dbReference type="EMBL" id="MBJ6367974.1"/>
    </source>
</evidence>
<protein>
    <submittedName>
        <fullName evidence="1">Uncharacterized protein</fullName>
    </submittedName>
</protein>
<organism evidence="1 2">
    <name type="scientific">Snuella sedimenti</name>
    <dbReference type="NCBI Taxonomy" id="2798802"/>
    <lineage>
        <taxon>Bacteria</taxon>
        <taxon>Pseudomonadati</taxon>
        <taxon>Bacteroidota</taxon>
        <taxon>Flavobacteriia</taxon>
        <taxon>Flavobacteriales</taxon>
        <taxon>Flavobacteriaceae</taxon>
        <taxon>Snuella</taxon>
    </lineage>
</organism>
<reference evidence="1" key="1">
    <citation type="submission" date="2020-12" db="EMBL/GenBank/DDBJ databases">
        <title>Snuella sp. nov., isolated from sediment in Incheon.</title>
        <authorList>
            <person name="Kim W."/>
        </authorList>
    </citation>
    <scope>NUCLEOTIDE SEQUENCE</scope>
    <source>
        <strain evidence="1">CAU 1569</strain>
    </source>
</reference>